<name>A0AAD9IH27_PROWI</name>
<comment type="caution">
    <text evidence="2">The sequence shown here is derived from an EMBL/GenBank/DDBJ whole genome shotgun (WGS) entry which is preliminary data.</text>
</comment>
<comment type="similarity">
    <text evidence="1">Belongs to the CWC26 family.</text>
</comment>
<proteinExistence type="inferred from homology"/>
<reference evidence="2" key="1">
    <citation type="submission" date="2021-01" db="EMBL/GenBank/DDBJ databases">
        <authorList>
            <person name="Eckstrom K.M.E."/>
        </authorList>
    </citation>
    <scope>NUCLEOTIDE SEQUENCE</scope>
    <source>
        <strain evidence="2">UVCC 0001</strain>
    </source>
</reference>
<dbReference type="GO" id="GO:0070274">
    <property type="term" value="C:RES complex"/>
    <property type="evidence" value="ECO:0007669"/>
    <property type="project" value="TreeGrafter"/>
</dbReference>
<dbReference type="GO" id="GO:0005684">
    <property type="term" value="C:U2-type spliceosomal complex"/>
    <property type="evidence" value="ECO:0007669"/>
    <property type="project" value="TreeGrafter"/>
</dbReference>
<dbReference type="AlphaFoldDB" id="A0AAD9IH27"/>
<sequence>MSDGTSTGMVSGRAVAAEMALKRAAEAARFAAMSADVSGRDATTVYRDVRGARVSKDEYVAARDKKKVEFEEERDLAWGGGLKQRREVQERARALEQEHGRPFARTADDRDLEAARREALRWGDPMAHLVKARAPEELAPVLAAGQAKGFLIPQEVPPHSWLRRGVGAPANRYGIRPGRHWDGVDRSNGFEVEMFKRQQELKRRRQAAFEWAQEDM</sequence>
<dbReference type="PANTHER" id="PTHR31809">
    <property type="entry name" value="BUD13 HOMOLOG"/>
    <property type="match status" value="1"/>
</dbReference>
<dbReference type="InterPro" id="IPR018609">
    <property type="entry name" value="Bud13"/>
</dbReference>
<evidence type="ECO:0000313" key="2">
    <source>
        <dbReference type="EMBL" id="KAK2078336.1"/>
    </source>
</evidence>
<evidence type="ECO:0000256" key="1">
    <source>
        <dbReference type="ARBA" id="ARBA00011069"/>
    </source>
</evidence>
<dbReference type="Pfam" id="PF09736">
    <property type="entry name" value="Bud13"/>
    <property type="match status" value="1"/>
</dbReference>
<protein>
    <submittedName>
        <fullName evidence="2">Uncharacterized protein</fullName>
    </submittedName>
</protein>
<evidence type="ECO:0000313" key="3">
    <source>
        <dbReference type="Proteomes" id="UP001255856"/>
    </source>
</evidence>
<accession>A0AAD9IH27</accession>
<dbReference type="InterPro" id="IPR051112">
    <property type="entry name" value="CWC26_splicing_factor"/>
</dbReference>
<dbReference type="GO" id="GO:0000398">
    <property type="term" value="P:mRNA splicing, via spliceosome"/>
    <property type="evidence" value="ECO:0007669"/>
    <property type="project" value="TreeGrafter"/>
</dbReference>
<gene>
    <name evidence="2" type="ORF">QBZ16_003176</name>
</gene>
<dbReference type="GO" id="GO:0003723">
    <property type="term" value="F:RNA binding"/>
    <property type="evidence" value="ECO:0007669"/>
    <property type="project" value="TreeGrafter"/>
</dbReference>
<dbReference type="Proteomes" id="UP001255856">
    <property type="component" value="Unassembled WGS sequence"/>
</dbReference>
<dbReference type="EMBL" id="JASFZW010000004">
    <property type="protein sequence ID" value="KAK2078336.1"/>
    <property type="molecule type" value="Genomic_DNA"/>
</dbReference>
<organism evidence="2 3">
    <name type="scientific">Prototheca wickerhamii</name>
    <dbReference type="NCBI Taxonomy" id="3111"/>
    <lineage>
        <taxon>Eukaryota</taxon>
        <taxon>Viridiplantae</taxon>
        <taxon>Chlorophyta</taxon>
        <taxon>core chlorophytes</taxon>
        <taxon>Trebouxiophyceae</taxon>
        <taxon>Chlorellales</taxon>
        <taxon>Chlorellaceae</taxon>
        <taxon>Prototheca</taxon>
    </lineage>
</organism>
<dbReference type="PANTHER" id="PTHR31809:SF0">
    <property type="entry name" value="BUD13 HOMOLOG"/>
    <property type="match status" value="1"/>
</dbReference>
<keyword evidence="3" id="KW-1185">Reference proteome</keyword>